<dbReference type="CTD" id="65123"/>
<comment type="function">
    <text evidence="7">Component of the integrator complex, a multiprotein complex that terminates RNA polymerase II (Pol II) transcription in the promoter-proximal region of genes. The integrator complex provides a quality checkpoint during transcription elongation by driving premature transcription termination of transcripts that are unfavorably configured for transcriptional elongation: the complex terminates transcription by (1) catalyzing dephosphorylation of the C-terminal domain (CTD) of Pol II subunit Polr2A/Rbp1 and Spt5, and (2) degrading the exiting nascent RNA transcript via endonuclease activity. The integrator complex is also involved in the 3'-end processing of the U7 snRNA, and also the spliceosomal snRNAs U1, U2, U4 and U5.</text>
</comment>
<dbReference type="KEGG" id="isc:8037549"/>
<dbReference type="RefSeq" id="XP_029828965.1">
    <property type="nucleotide sequence ID" value="XM_029973105.4"/>
</dbReference>
<dbReference type="VEuPathDB" id="VectorBase:ISCP_012292"/>
<evidence type="ECO:0000256" key="1">
    <source>
        <dbReference type="ARBA" id="ARBA00004123"/>
    </source>
</evidence>
<protein>
    <recommendedName>
        <fullName evidence="6">SOSS complex subunit A homolog</fullName>
    </recommendedName>
</protein>
<feature type="domain" description="Integrator complex subunit 3 N-terminal" evidence="9">
    <location>
        <begin position="59"/>
        <end position="465"/>
    </location>
</feature>
<name>A0A4D5RQ65_IXOSC</name>
<accession>A0A4D5RQ65</accession>
<evidence type="ECO:0000256" key="3">
    <source>
        <dbReference type="ARBA" id="ARBA00006130"/>
    </source>
</evidence>
<keyword evidence="5" id="KW-0539">Nucleus</keyword>
<dbReference type="InterPro" id="IPR056518">
    <property type="entry name" value="HEAT_Ints3_C"/>
</dbReference>
<dbReference type="PANTHER" id="PTHR13587:SF7">
    <property type="entry name" value="INTEGRATOR COMPLEX SUBUNIT 3"/>
    <property type="match status" value="1"/>
</dbReference>
<comment type="subcellular location">
    <subcellularLocation>
        <location evidence="2">Cytoplasm</location>
    </subcellularLocation>
    <subcellularLocation>
        <location evidence="1">Nucleus</location>
    </subcellularLocation>
</comment>
<evidence type="ECO:0000256" key="2">
    <source>
        <dbReference type="ARBA" id="ARBA00004496"/>
    </source>
</evidence>
<dbReference type="PANTHER" id="PTHR13587">
    <property type="entry name" value="INTEGRATOR COMPLEX SUBUNIT 3"/>
    <property type="match status" value="1"/>
</dbReference>
<comment type="similarity">
    <text evidence="3">Belongs to the Integrator subunit 3 family.</text>
</comment>
<dbReference type="EMBL" id="GHJT01004820">
    <property type="protein sequence ID" value="MOY38791.1"/>
    <property type="molecule type" value="Transcribed_RNA"/>
</dbReference>
<evidence type="ECO:0000256" key="7">
    <source>
        <dbReference type="ARBA" id="ARBA00054331"/>
    </source>
</evidence>
<dbReference type="AlphaFoldDB" id="A0A4D5RQ65"/>
<dbReference type="VEuPathDB" id="VectorBase:ISCW021591"/>
<dbReference type="GeneID" id="8037549"/>
<sequence>MDSNKGTPSRIFALSPIEAKEEIDEKLERSFTYLQSLVNGVSEKEAHDALNAAVCKGAQAHDDISSGFLYGILVDGTNAARYYRDVTFTVRDGLQHLINTLSVLILEKYTKLLDTCRAQLIWLMKELIKNSVPGVDNLCQSLLRQIAGGDVSPKNIWLAEAMLDIFLENSTWLAGLPVLIATAVYTFLRLIVDHGGQLFATLRQREVDFCISMLRDKFTECAMIGRDLIRLLQNVARIPEFDKLWRDLLNSPSTLSPTFTGVQQLLTQRTSRRFLQCRLTPDMERKINFLTSQVKFGNQKRYQDWFQKQYLSTPESQSLRCDLIRFICGVIHPSNELLCSDIIPRWAVIGWLLTTCTSNVAASNAKLALFYDWLFFSPDRDNIMNIEPAILVMYHSMRPHPAITATLLDFLCRIMSNFCKSLAAQVKVGIYTSLRQILEKRVLASLSPLFDNPKLDKELRAMIREQFTEFCSPVEGKVEDTVPMPPGSMILDGNHNSVMNCENEAQFSEDEDDIPLGKLRSKDIKFQPIREPSKAEQMDISEHLNQLGGEIRKKILELQNEKNSEVQCEIVEGLLQEVLREEDFDQDTATSIGTCLAQILDNEFTRKLFPQELDDESIEESIGTPLFVIFRNLCQTPEEDPSRQAQLMLLWELGQHQPRLGYRLLYFLRASFPGGTGGGSGSGSGNGQPSYTSYRDYARSHHALNSCLLQDLRLCQEDDVRLFCYLVPEIYTQFPNVAIGNADILNLIVSCIDALQLQDLVCHILQGNMVMFRKDSFISILNASLEWETFEQFCLWQLIAAHNIPVDYVLPILPKLEFQAHAEALTSILLLLKQEKPSAELLRHILCRDVKGSDLFVVSILKYWTQEHEVQLSELVGALFVKAGSAAKRKRQPLGSKNQGPAPEQTLAHLDQLRQHCRQTSFFSQGAIQAALAQVQASSTEAQKTKFSDLFALADDAEELKLPQALPKGSSGAPSRGNRGGGKAGGTANTSPQKSARVKPVLADSDSSTESSEDEEAAKPKPPRKKKKTALVTSDSD</sequence>
<feature type="domain" description="Ints3-like C-terminal" evidence="10">
    <location>
        <begin position="555"/>
        <end position="954"/>
    </location>
</feature>
<dbReference type="OMA" id="FEQYCLW"/>
<dbReference type="Pfam" id="PF10189">
    <property type="entry name" value="Ints3_N"/>
    <property type="match status" value="1"/>
</dbReference>
<dbReference type="InterPro" id="IPR019333">
    <property type="entry name" value="INTS3_N"/>
</dbReference>
<evidence type="ECO:0000313" key="11">
    <source>
        <dbReference type="EMBL" id="MOY38791.1"/>
    </source>
</evidence>
<feature type="region of interest" description="Disordered" evidence="8">
    <location>
        <begin position="963"/>
        <end position="1037"/>
    </location>
</feature>
<organism evidence="11">
    <name type="scientific">Ixodes scapularis</name>
    <name type="common">Black-legged tick</name>
    <name type="synonym">Deer tick</name>
    <dbReference type="NCBI Taxonomy" id="6945"/>
    <lineage>
        <taxon>Eukaryota</taxon>
        <taxon>Metazoa</taxon>
        <taxon>Ecdysozoa</taxon>
        <taxon>Arthropoda</taxon>
        <taxon>Chelicerata</taxon>
        <taxon>Arachnida</taxon>
        <taxon>Acari</taxon>
        <taxon>Parasitiformes</taxon>
        <taxon>Ixodida</taxon>
        <taxon>Ixodoidea</taxon>
        <taxon>Ixodidae</taxon>
        <taxon>Ixodinae</taxon>
        <taxon>Ixodes</taxon>
    </lineage>
</organism>
<dbReference type="Pfam" id="PF24566">
    <property type="entry name" value="HEAT_Ints3_C"/>
    <property type="match status" value="1"/>
</dbReference>
<feature type="non-terminal residue" evidence="11">
    <location>
        <position position="1037"/>
    </location>
</feature>
<evidence type="ECO:0000259" key="9">
    <source>
        <dbReference type="Pfam" id="PF10189"/>
    </source>
</evidence>
<evidence type="ECO:0000256" key="4">
    <source>
        <dbReference type="ARBA" id="ARBA00022490"/>
    </source>
</evidence>
<evidence type="ECO:0000256" key="6">
    <source>
        <dbReference type="ARBA" id="ARBA00032741"/>
    </source>
</evidence>
<evidence type="ECO:0000256" key="5">
    <source>
        <dbReference type="ARBA" id="ARBA00023242"/>
    </source>
</evidence>
<proteinExistence type="inferred from homology"/>
<reference evidence="11" key="1">
    <citation type="submission" date="2019-04" db="EMBL/GenBank/DDBJ databases">
        <title>An insight into the mialome of Ixodes scapularis.</title>
        <authorList>
            <person name="Ribeiro J.M."/>
            <person name="Mather T.N."/>
            <person name="Karim S."/>
        </authorList>
    </citation>
    <scope>NUCLEOTIDE SEQUENCE</scope>
</reference>
<evidence type="ECO:0000259" key="10">
    <source>
        <dbReference type="Pfam" id="PF24566"/>
    </source>
</evidence>
<dbReference type="VEuPathDB" id="VectorBase:ISCI021591"/>
<dbReference type="OrthoDB" id="2021145at2759"/>
<keyword evidence="4" id="KW-0963">Cytoplasm</keyword>
<dbReference type="InterPro" id="IPR045334">
    <property type="entry name" value="INTS3"/>
</dbReference>
<dbReference type="GO" id="GO:0005634">
    <property type="term" value="C:nucleus"/>
    <property type="evidence" value="ECO:0007669"/>
    <property type="project" value="UniProtKB-SubCell"/>
</dbReference>
<evidence type="ECO:0000256" key="8">
    <source>
        <dbReference type="SAM" id="MobiDB-lite"/>
    </source>
</evidence>
<dbReference type="GO" id="GO:0005737">
    <property type="term" value="C:cytoplasm"/>
    <property type="evidence" value="ECO:0007669"/>
    <property type="project" value="UniProtKB-SubCell"/>
</dbReference>